<dbReference type="PANTHER" id="PTHR33840">
    <property type="match status" value="1"/>
</dbReference>
<keyword evidence="4" id="KW-1185">Reference proteome</keyword>
<gene>
    <name evidence="3" type="ORF">HGRIS_005484</name>
</gene>
<organism evidence="3 4">
    <name type="scientific">Hohenbuehelia grisea</name>
    <dbReference type="NCBI Taxonomy" id="104357"/>
    <lineage>
        <taxon>Eukaryota</taxon>
        <taxon>Fungi</taxon>
        <taxon>Dikarya</taxon>
        <taxon>Basidiomycota</taxon>
        <taxon>Agaricomycotina</taxon>
        <taxon>Agaricomycetes</taxon>
        <taxon>Agaricomycetidae</taxon>
        <taxon>Agaricales</taxon>
        <taxon>Pleurotineae</taxon>
        <taxon>Pleurotaceae</taxon>
        <taxon>Hohenbuehelia</taxon>
    </lineage>
</organism>
<evidence type="ECO:0000259" key="2">
    <source>
        <dbReference type="Pfam" id="PF09994"/>
    </source>
</evidence>
<dbReference type="Pfam" id="PF09994">
    <property type="entry name" value="T6SS_Tle1-like_cat"/>
    <property type="match status" value="1"/>
</dbReference>
<dbReference type="Proteomes" id="UP001556367">
    <property type="component" value="Unassembled WGS sequence"/>
</dbReference>
<protein>
    <recommendedName>
        <fullName evidence="2">T6SS Phospholipase effector Tle1-like catalytic domain-containing protein</fullName>
    </recommendedName>
</protein>
<evidence type="ECO:0000313" key="3">
    <source>
        <dbReference type="EMBL" id="KAL0960441.1"/>
    </source>
</evidence>
<feature type="region of interest" description="Disordered" evidence="1">
    <location>
        <begin position="1"/>
        <end position="38"/>
    </location>
</feature>
<reference evidence="4" key="1">
    <citation type="submission" date="2024-06" db="EMBL/GenBank/DDBJ databases">
        <title>Multi-omics analyses provide insights into the biosynthesis of the anticancer antibiotic pleurotin in Hohenbuehelia grisea.</title>
        <authorList>
            <person name="Weaver J.A."/>
            <person name="Alberti F."/>
        </authorList>
    </citation>
    <scope>NUCLEOTIDE SEQUENCE [LARGE SCALE GENOMIC DNA]</scope>
    <source>
        <strain evidence="4">T-177</strain>
    </source>
</reference>
<evidence type="ECO:0000313" key="4">
    <source>
        <dbReference type="Proteomes" id="UP001556367"/>
    </source>
</evidence>
<feature type="compositionally biased region" description="Pro residues" evidence="1">
    <location>
        <begin position="1"/>
        <end position="14"/>
    </location>
</feature>
<dbReference type="InterPro" id="IPR029058">
    <property type="entry name" value="AB_hydrolase_fold"/>
</dbReference>
<dbReference type="SUPFAM" id="SSF53474">
    <property type="entry name" value="alpha/beta-Hydrolases"/>
    <property type="match status" value="1"/>
</dbReference>
<dbReference type="InterPro" id="IPR018712">
    <property type="entry name" value="Tle1-like_cat"/>
</dbReference>
<sequence length="265" mass="28675">MPSPLNDPVGPPNPAAASMPPESSTDSGSSPLNPTLLARDLSSPVIPMAQLPPFSGSSLALGSPTPLYNARFLGAVPRDPSSKDIIVEIEPHPAPSPAIPTTSVAGDDETRPVLNTKAADNRTFAKNCSHSAEKPGKRNLVVCIDGTANQFSVKNTNIVELYSNLVKDGEQLTYYNSGIGTYAKPAYMSLSYIIQRIDHTIDMMIAWNFKRIVLSAYQWLSENYRDGDRIFLFGFSRGAYQVRVIAGMIQLVGLLHKGNNDQIAL</sequence>
<feature type="domain" description="T6SS Phospholipase effector Tle1-like catalytic" evidence="2">
    <location>
        <begin position="138"/>
        <end position="263"/>
    </location>
</feature>
<evidence type="ECO:0000256" key="1">
    <source>
        <dbReference type="SAM" id="MobiDB-lite"/>
    </source>
</evidence>
<proteinExistence type="predicted"/>
<comment type="caution">
    <text evidence="3">The sequence shown here is derived from an EMBL/GenBank/DDBJ whole genome shotgun (WGS) entry which is preliminary data.</text>
</comment>
<feature type="compositionally biased region" description="Polar residues" evidence="1">
    <location>
        <begin position="21"/>
        <end position="33"/>
    </location>
</feature>
<accession>A0ABR3JY36</accession>
<dbReference type="PANTHER" id="PTHR33840:SF1">
    <property type="entry name" value="TLE1 PHOSPHOLIPASE DOMAIN-CONTAINING PROTEIN"/>
    <property type="match status" value="1"/>
</dbReference>
<name>A0ABR3JY36_9AGAR</name>
<dbReference type="EMBL" id="JASNQZ010000001">
    <property type="protein sequence ID" value="KAL0960441.1"/>
    <property type="molecule type" value="Genomic_DNA"/>
</dbReference>